<accession>A0ACC2NEX2</accession>
<dbReference type="EMBL" id="CM056743">
    <property type="protein sequence ID" value="KAJ8668884.1"/>
    <property type="molecule type" value="Genomic_DNA"/>
</dbReference>
<organism evidence="1 2">
    <name type="scientific">Eretmocerus hayati</name>
    <dbReference type="NCBI Taxonomy" id="131215"/>
    <lineage>
        <taxon>Eukaryota</taxon>
        <taxon>Metazoa</taxon>
        <taxon>Ecdysozoa</taxon>
        <taxon>Arthropoda</taxon>
        <taxon>Hexapoda</taxon>
        <taxon>Insecta</taxon>
        <taxon>Pterygota</taxon>
        <taxon>Neoptera</taxon>
        <taxon>Endopterygota</taxon>
        <taxon>Hymenoptera</taxon>
        <taxon>Apocrita</taxon>
        <taxon>Proctotrupomorpha</taxon>
        <taxon>Chalcidoidea</taxon>
        <taxon>Aphelinidae</taxon>
        <taxon>Aphelininae</taxon>
        <taxon>Eretmocerus</taxon>
    </lineage>
</organism>
<keyword evidence="2" id="KW-1185">Reference proteome</keyword>
<sequence>MQHIGEQPADVFKDVVIIGNGPSGISLSYLLSGKWPHYTGDPHPMDEMLSARLQYSCSSVSTQTSDDSSEDPDFGPCLACSSGRREQLRDLSADLEGRNSGKPLSLLMDQLQHPSLDAGLDVPPLVDWIGPRRHRRHKVVEHVVLGKGPPGGAWHALDPNVLTVSLSRWMSLPGLDLRDWQTNLDKKEKKKLLYSIEKTDVGMNYNLSRVPIGTVAAYYKDYVVKQGLEKYFRCGTIVTSVRPVPEIPKSIKEYGWLVQGYEIETGEKFQYRCKRVVLATGTTDLSNRLGVPGEDTYNWVTHDFKDFERKLDRLNSPLRAGVQINDPDESGVEPVLVVGSGLSAADAIMAARFRGVPVLHVFRRDQQQQQNQGGSSGPRSPAKLQWLPSSIYPEYHEVYEMMGAERSRGYTLYRPLPDHRVCGFSLGSDSVARAKTRNVCLVTPSGRRVVYRVSLAAVLIGSKPDLSYLENGGLGLGKNPEKPIDSRSNQMDIDPLTYEVERAPRPGLHAIGPLAGDNFVRFILGGAFGVLCHILNAPD</sequence>
<proteinExistence type="predicted"/>
<evidence type="ECO:0000313" key="1">
    <source>
        <dbReference type="EMBL" id="KAJ8668884.1"/>
    </source>
</evidence>
<comment type="caution">
    <text evidence="1">The sequence shown here is derived from an EMBL/GenBank/DDBJ whole genome shotgun (WGS) entry which is preliminary data.</text>
</comment>
<gene>
    <name evidence="1" type="ORF">QAD02_000143</name>
</gene>
<protein>
    <submittedName>
        <fullName evidence="1">Uncharacterized protein</fullName>
    </submittedName>
</protein>
<reference evidence="1" key="1">
    <citation type="submission" date="2023-04" db="EMBL/GenBank/DDBJ databases">
        <title>A chromosome-level genome assembly of the parasitoid wasp Eretmocerus hayati.</title>
        <authorList>
            <person name="Zhong Y."/>
            <person name="Liu S."/>
            <person name="Liu Y."/>
        </authorList>
    </citation>
    <scope>NUCLEOTIDE SEQUENCE</scope>
    <source>
        <strain evidence="1">ZJU_SS_LIU_2023</strain>
    </source>
</reference>
<name>A0ACC2NEX2_9HYME</name>
<dbReference type="Proteomes" id="UP001239111">
    <property type="component" value="Chromosome 3"/>
</dbReference>
<evidence type="ECO:0000313" key="2">
    <source>
        <dbReference type="Proteomes" id="UP001239111"/>
    </source>
</evidence>